<organism evidence="5 6">
    <name type="scientific">Salinicola corii</name>
    <dbReference type="NCBI Taxonomy" id="2606937"/>
    <lineage>
        <taxon>Bacteria</taxon>
        <taxon>Pseudomonadati</taxon>
        <taxon>Pseudomonadota</taxon>
        <taxon>Gammaproteobacteria</taxon>
        <taxon>Oceanospirillales</taxon>
        <taxon>Halomonadaceae</taxon>
        <taxon>Salinicola</taxon>
    </lineage>
</organism>
<dbReference type="Pfam" id="PF01638">
    <property type="entry name" value="HxlR"/>
    <property type="match status" value="1"/>
</dbReference>
<keyword evidence="2" id="KW-0238">DNA-binding</keyword>
<dbReference type="InterPro" id="IPR002577">
    <property type="entry name" value="HTH_HxlR"/>
</dbReference>
<evidence type="ECO:0000313" key="6">
    <source>
        <dbReference type="Proteomes" id="UP000466024"/>
    </source>
</evidence>
<dbReference type="PANTHER" id="PTHR33204:SF29">
    <property type="entry name" value="TRANSCRIPTIONAL REGULATOR"/>
    <property type="match status" value="1"/>
</dbReference>
<dbReference type="InterPro" id="IPR036390">
    <property type="entry name" value="WH_DNA-bd_sf"/>
</dbReference>
<dbReference type="InterPro" id="IPR036388">
    <property type="entry name" value="WH-like_DNA-bd_sf"/>
</dbReference>
<dbReference type="Gene3D" id="1.10.10.10">
    <property type="entry name" value="Winged helix-like DNA-binding domain superfamily/Winged helix DNA-binding domain"/>
    <property type="match status" value="1"/>
</dbReference>
<dbReference type="SUPFAM" id="SSF46785">
    <property type="entry name" value="Winged helix' DNA-binding domain"/>
    <property type="match status" value="1"/>
</dbReference>
<evidence type="ECO:0000259" key="4">
    <source>
        <dbReference type="PROSITE" id="PS51118"/>
    </source>
</evidence>
<dbReference type="EMBL" id="VTPX01000004">
    <property type="protein sequence ID" value="KAA0018759.1"/>
    <property type="molecule type" value="Genomic_DNA"/>
</dbReference>
<keyword evidence="1" id="KW-0805">Transcription regulation</keyword>
<evidence type="ECO:0000256" key="1">
    <source>
        <dbReference type="ARBA" id="ARBA00023015"/>
    </source>
</evidence>
<feature type="domain" description="HTH hxlR-type" evidence="4">
    <location>
        <begin position="21"/>
        <end position="119"/>
    </location>
</feature>
<dbReference type="Proteomes" id="UP000466024">
    <property type="component" value="Unassembled WGS sequence"/>
</dbReference>
<dbReference type="AlphaFoldDB" id="A0A640WF27"/>
<dbReference type="PANTHER" id="PTHR33204">
    <property type="entry name" value="TRANSCRIPTIONAL REGULATOR, MARR FAMILY"/>
    <property type="match status" value="1"/>
</dbReference>
<evidence type="ECO:0000256" key="3">
    <source>
        <dbReference type="ARBA" id="ARBA00023163"/>
    </source>
</evidence>
<keyword evidence="6" id="KW-1185">Reference proteome</keyword>
<sequence>MHLLVSIKMNEKTLAPSPFICGLDATLHVVGGKWKPLILHFLAGGSLRYGELKRSVRGISHKMLIQQLKMLERDGVVSRTDHGEIPPRVDYALTPLGHSLCEALRPLCSWGDQHTETIAAMLEQREA</sequence>
<accession>A0A640WF27</accession>
<reference evidence="5 6" key="1">
    <citation type="submission" date="2019-08" db="EMBL/GenBank/DDBJ databases">
        <title>Bioinformatics analysis of the strain L3 and L5.</title>
        <authorList>
            <person name="Li X."/>
        </authorList>
    </citation>
    <scope>NUCLEOTIDE SEQUENCE [LARGE SCALE GENOMIC DNA]</scope>
    <source>
        <strain evidence="5 6">L3</strain>
    </source>
</reference>
<name>A0A640WF27_9GAMM</name>
<protein>
    <submittedName>
        <fullName evidence="5">Helix-turn-helix transcriptional regulator</fullName>
    </submittedName>
</protein>
<proteinExistence type="predicted"/>
<evidence type="ECO:0000313" key="5">
    <source>
        <dbReference type="EMBL" id="KAA0018759.1"/>
    </source>
</evidence>
<comment type="caution">
    <text evidence="5">The sequence shown here is derived from an EMBL/GenBank/DDBJ whole genome shotgun (WGS) entry which is preliminary data.</text>
</comment>
<keyword evidence="3" id="KW-0804">Transcription</keyword>
<dbReference type="GO" id="GO:0003677">
    <property type="term" value="F:DNA binding"/>
    <property type="evidence" value="ECO:0007669"/>
    <property type="project" value="UniProtKB-KW"/>
</dbReference>
<dbReference type="PROSITE" id="PS51118">
    <property type="entry name" value="HTH_HXLR"/>
    <property type="match status" value="1"/>
</dbReference>
<evidence type="ECO:0000256" key="2">
    <source>
        <dbReference type="ARBA" id="ARBA00023125"/>
    </source>
</evidence>
<gene>
    <name evidence="5" type="ORF">F0A16_09665</name>
</gene>